<keyword evidence="1" id="KW-0812">Transmembrane</keyword>
<feature type="transmembrane region" description="Helical" evidence="1">
    <location>
        <begin position="20"/>
        <end position="40"/>
    </location>
</feature>
<dbReference type="EMBL" id="JAAZKV010000009">
    <property type="protein sequence ID" value="NMA44389.1"/>
    <property type="molecule type" value="Genomic_DNA"/>
</dbReference>
<organism evidence="2 3">
    <name type="scientific">Candidatus Iainarchaeum sp</name>
    <dbReference type="NCBI Taxonomy" id="3101447"/>
    <lineage>
        <taxon>Archaea</taxon>
        <taxon>Candidatus Iainarchaeota</taxon>
        <taxon>Candidatus Iainarchaeia</taxon>
        <taxon>Candidatus Iainarchaeales</taxon>
        <taxon>Candidatus Iainarchaeaceae</taxon>
        <taxon>Candidatus Iainarchaeum</taxon>
    </lineage>
</organism>
<accession>A0A7K4BZ78</accession>
<name>A0A7K4BZ78_9ARCH</name>
<comment type="caution">
    <text evidence="2">The sequence shown here is derived from an EMBL/GenBank/DDBJ whole genome shotgun (WGS) entry which is preliminary data.</text>
</comment>
<keyword evidence="1" id="KW-0472">Membrane</keyword>
<evidence type="ECO:0000256" key="1">
    <source>
        <dbReference type="SAM" id="Phobius"/>
    </source>
</evidence>
<evidence type="ECO:0000313" key="3">
    <source>
        <dbReference type="Proteomes" id="UP000526302"/>
    </source>
</evidence>
<proteinExistence type="predicted"/>
<gene>
    <name evidence="2" type="ORF">GX950_01075</name>
</gene>
<dbReference type="Proteomes" id="UP000526302">
    <property type="component" value="Unassembled WGS sequence"/>
</dbReference>
<dbReference type="AlphaFoldDB" id="A0A7K4BZ78"/>
<reference evidence="2 3" key="1">
    <citation type="journal article" date="2020" name="Biotechnol. Biofuels">
        <title>New insights from the biogas microbiome by comprehensive genome-resolved metagenomics of nearly 1600 species originating from multiple anaerobic digesters.</title>
        <authorList>
            <person name="Campanaro S."/>
            <person name="Treu L."/>
            <person name="Rodriguez-R L.M."/>
            <person name="Kovalovszki A."/>
            <person name="Ziels R.M."/>
            <person name="Maus I."/>
            <person name="Zhu X."/>
            <person name="Kougias P.G."/>
            <person name="Basile A."/>
            <person name="Luo G."/>
            <person name="Schluter A."/>
            <person name="Konstantinidis K.T."/>
            <person name="Angelidaki I."/>
        </authorList>
    </citation>
    <scope>NUCLEOTIDE SEQUENCE [LARGE SCALE GENOMIC DNA]</scope>
    <source>
        <strain evidence="2">AS22ysBPME_79</strain>
    </source>
</reference>
<protein>
    <submittedName>
        <fullName evidence="2">Uncharacterized protein</fullName>
    </submittedName>
</protein>
<keyword evidence="1" id="KW-1133">Transmembrane helix</keyword>
<evidence type="ECO:0000313" key="2">
    <source>
        <dbReference type="EMBL" id="NMA44389.1"/>
    </source>
</evidence>
<feature type="transmembrane region" description="Helical" evidence="1">
    <location>
        <begin position="105"/>
        <end position="130"/>
    </location>
</feature>
<sequence>MSRSFLFKIGDSNVGLSKLIGGFLIVIAVLMLVKSGAVMFDSWQSVRDFDECIINAYNSADSLAVDNGISSLIYSVRAQECKNSLYQITGAQVPGGVFALTTRQAWTAVLGPVVQFFVWAVVFLFALFVFKNDSVIVPIAQVELPARKFGKKKK</sequence>